<dbReference type="AlphaFoldDB" id="A0AAD9NRS0"/>
<gene>
    <name evidence="2" type="ORF">NP493_445g04026</name>
</gene>
<name>A0AAD9NRS0_RIDPI</name>
<organism evidence="2 3">
    <name type="scientific">Ridgeia piscesae</name>
    <name type="common">Tubeworm</name>
    <dbReference type="NCBI Taxonomy" id="27915"/>
    <lineage>
        <taxon>Eukaryota</taxon>
        <taxon>Metazoa</taxon>
        <taxon>Spiralia</taxon>
        <taxon>Lophotrochozoa</taxon>
        <taxon>Annelida</taxon>
        <taxon>Polychaeta</taxon>
        <taxon>Sedentaria</taxon>
        <taxon>Canalipalpata</taxon>
        <taxon>Sabellida</taxon>
        <taxon>Siboglinidae</taxon>
        <taxon>Ridgeia</taxon>
    </lineage>
</organism>
<proteinExistence type="predicted"/>
<keyword evidence="3" id="KW-1185">Reference proteome</keyword>
<accession>A0AAD9NRS0</accession>
<evidence type="ECO:0000313" key="2">
    <source>
        <dbReference type="EMBL" id="KAK2180397.1"/>
    </source>
</evidence>
<evidence type="ECO:0000256" key="1">
    <source>
        <dbReference type="SAM" id="Phobius"/>
    </source>
</evidence>
<comment type="caution">
    <text evidence="2">The sequence shown here is derived from an EMBL/GenBank/DDBJ whole genome shotgun (WGS) entry which is preliminary data.</text>
</comment>
<keyword evidence="1" id="KW-1133">Transmembrane helix</keyword>
<evidence type="ECO:0000313" key="3">
    <source>
        <dbReference type="Proteomes" id="UP001209878"/>
    </source>
</evidence>
<dbReference type="Proteomes" id="UP001209878">
    <property type="component" value="Unassembled WGS sequence"/>
</dbReference>
<keyword evidence="1" id="KW-0812">Transmembrane</keyword>
<sequence>MPFYQHSLALPETTKIVSNNDRSLASTSFCHSLSLRHSKLLKNTPVTILLLCHQLPSLVMNRNVGQPKKPVWPAYDVCFINMIATPVLECTMAVAMAIYFAVLLPYFTNI</sequence>
<feature type="transmembrane region" description="Helical" evidence="1">
    <location>
        <begin position="79"/>
        <end position="107"/>
    </location>
</feature>
<reference evidence="2" key="1">
    <citation type="journal article" date="2023" name="Mol. Biol. Evol.">
        <title>Third-Generation Sequencing Reveals the Adaptive Role of the Epigenome in Three Deep-Sea Polychaetes.</title>
        <authorList>
            <person name="Perez M."/>
            <person name="Aroh O."/>
            <person name="Sun Y."/>
            <person name="Lan Y."/>
            <person name="Juniper S.K."/>
            <person name="Young C.R."/>
            <person name="Angers B."/>
            <person name="Qian P.Y."/>
        </authorList>
    </citation>
    <scope>NUCLEOTIDE SEQUENCE</scope>
    <source>
        <strain evidence="2">R07B-5</strain>
    </source>
</reference>
<dbReference type="EMBL" id="JAODUO010000445">
    <property type="protein sequence ID" value="KAK2180397.1"/>
    <property type="molecule type" value="Genomic_DNA"/>
</dbReference>
<keyword evidence="1" id="KW-0472">Membrane</keyword>
<protein>
    <submittedName>
        <fullName evidence="2">Uncharacterized protein</fullName>
    </submittedName>
</protein>